<dbReference type="HOGENOM" id="CLU_1842423_0_0_0"/>
<dbReference type="KEGG" id="ipa:Isop_1983"/>
<proteinExistence type="predicted"/>
<dbReference type="AlphaFoldDB" id="E8R344"/>
<evidence type="ECO:0000256" key="1">
    <source>
        <dbReference type="SAM" id="MobiDB-lite"/>
    </source>
</evidence>
<organism evidence="3 4">
    <name type="scientific">Isosphaera pallida (strain ATCC 43644 / DSM 9630 / IS1B)</name>
    <dbReference type="NCBI Taxonomy" id="575540"/>
    <lineage>
        <taxon>Bacteria</taxon>
        <taxon>Pseudomonadati</taxon>
        <taxon>Planctomycetota</taxon>
        <taxon>Planctomycetia</taxon>
        <taxon>Isosphaerales</taxon>
        <taxon>Isosphaeraceae</taxon>
        <taxon>Isosphaera</taxon>
    </lineage>
</organism>
<dbReference type="Proteomes" id="UP000008631">
    <property type="component" value="Chromosome"/>
</dbReference>
<evidence type="ECO:0000256" key="2">
    <source>
        <dbReference type="SAM" id="Phobius"/>
    </source>
</evidence>
<keyword evidence="2" id="KW-0812">Transmembrane</keyword>
<protein>
    <submittedName>
        <fullName evidence="3">Uncharacterized protein</fullName>
    </submittedName>
</protein>
<name>E8R344_ISOPI</name>
<accession>E8R344</accession>
<reference key="1">
    <citation type="submission" date="2010-11" db="EMBL/GenBank/DDBJ databases">
        <title>The complete sequence of chromosome of Isophaera pallida ATCC 43644.</title>
        <authorList>
            <consortium name="US DOE Joint Genome Institute (JGI-PGF)"/>
            <person name="Lucas S."/>
            <person name="Copeland A."/>
            <person name="Lapidus A."/>
            <person name="Bruce D."/>
            <person name="Goodwin L."/>
            <person name="Pitluck S."/>
            <person name="Kyrpides N."/>
            <person name="Mavromatis K."/>
            <person name="Pagani I."/>
            <person name="Ivanova N."/>
            <person name="Saunders E."/>
            <person name="Brettin T."/>
            <person name="Detter J.C."/>
            <person name="Han C."/>
            <person name="Tapia R."/>
            <person name="Land M."/>
            <person name="Hauser L."/>
            <person name="Markowitz V."/>
            <person name="Cheng J.-F."/>
            <person name="Hugenholtz P."/>
            <person name="Woyke T."/>
            <person name="Wu D."/>
            <person name="Eisen J.A."/>
        </authorList>
    </citation>
    <scope>NUCLEOTIDE SEQUENCE</scope>
    <source>
        <strain>ATCC 43644</strain>
    </source>
</reference>
<gene>
    <name evidence="3" type="ordered locus">Isop_1983</name>
</gene>
<feature type="region of interest" description="Disordered" evidence="1">
    <location>
        <begin position="1"/>
        <end position="20"/>
    </location>
</feature>
<evidence type="ECO:0000313" key="3">
    <source>
        <dbReference type="EMBL" id="ADV62563.1"/>
    </source>
</evidence>
<evidence type="ECO:0000313" key="4">
    <source>
        <dbReference type="Proteomes" id="UP000008631"/>
    </source>
</evidence>
<reference evidence="3 4" key="2">
    <citation type="journal article" date="2011" name="Stand. Genomic Sci.">
        <title>Complete genome sequence of Isosphaera pallida type strain (IS1B).</title>
        <authorList>
            <consortium name="US DOE Joint Genome Institute (JGI-PGF)"/>
            <person name="Goker M."/>
            <person name="Cleland D."/>
            <person name="Saunders E."/>
            <person name="Lapidus A."/>
            <person name="Nolan M."/>
            <person name="Lucas S."/>
            <person name="Hammon N."/>
            <person name="Deshpande S."/>
            <person name="Cheng J.F."/>
            <person name="Tapia R."/>
            <person name="Han C."/>
            <person name="Goodwin L."/>
            <person name="Pitluck S."/>
            <person name="Liolios K."/>
            <person name="Pagani I."/>
            <person name="Ivanova N."/>
            <person name="Mavromatis K."/>
            <person name="Pati A."/>
            <person name="Chen A."/>
            <person name="Palaniappan K."/>
            <person name="Land M."/>
            <person name="Hauser L."/>
            <person name="Chang Y.J."/>
            <person name="Jeffries C.D."/>
            <person name="Detter J.C."/>
            <person name="Beck B."/>
            <person name="Woyke T."/>
            <person name="Bristow J."/>
            <person name="Eisen J.A."/>
            <person name="Markowitz V."/>
            <person name="Hugenholtz P."/>
            <person name="Kyrpides N.C."/>
            <person name="Klenk H.P."/>
        </authorList>
    </citation>
    <scope>NUCLEOTIDE SEQUENCE [LARGE SCALE GENOMIC DNA]</scope>
    <source>
        <strain evidence="4">ATCC 43644 / DSM 9630 / IS1B</strain>
    </source>
</reference>
<feature type="transmembrane region" description="Helical" evidence="2">
    <location>
        <begin position="54"/>
        <end position="78"/>
    </location>
</feature>
<dbReference type="EMBL" id="CP002353">
    <property type="protein sequence ID" value="ADV62563.1"/>
    <property type="molecule type" value="Genomic_DNA"/>
</dbReference>
<keyword evidence="4" id="KW-1185">Reference proteome</keyword>
<keyword evidence="2" id="KW-0472">Membrane</keyword>
<dbReference type="InParanoid" id="E8R344"/>
<dbReference type="STRING" id="575540.Isop_1983"/>
<sequence>MPNSNSDQMFSPLPPMVAGASNRNHPWNDARRFHLARKTLQRSRHRIARERRGLLKAVPVPALIALIEAILPLIAQIFELIERVFQSAGDRIARDPDASAPTTWPVAADLAATPVSDLDSDLVRALGEVLANPSEGGTR</sequence>
<keyword evidence="2" id="KW-1133">Transmembrane helix</keyword>